<feature type="binding site" evidence="13">
    <location>
        <begin position="29"/>
        <end position="36"/>
    </location>
    <ligand>
        <name>GTP</name>
        <dbReference type="ChEBI" id="CHEBI:37565"/>
        <label>1</label>
    </ligand>
</feature>
<dbReference type="PRINTS" id="PR00326">
    <property type="entry name" value="GTP1OBG"/>
</dbReference>
<keyword evidence="9" id="KW-0406">Ion transport</keyword>
<feature type="transmembrane region" description="Helical" evidence="15">
    <location>
        <begin position="408"/>
        <end position="428"/>
    </location>
</feature>
<keyword evidence="11 15" id="KW-0472">Membrane</keyword>
<keyword evidence="19" id="KW-1185">Reference proteome</keyword>
<evidence type="ECO:0000256" key="15">
    <source>
        <dbReference type="RuleBase" id="RU362098"/>
    </source>
</evidence>
<evidence type="ECO:0000256" key="3">
    <source>
        <dbReference type="ARBA" id="ARBA00022475"/>
    </source>
</evidence>
<feature type="transmembrane region" description="Helical" evidence="15">
    <location>
        <begin position="341"/>
        <end position="363"/>
    </location>
</feature>
<feature type="transmembrane region" description="Helical" evidence="15">
    <location>
        <begin position="521"/>
        <end position="541"/>
    </location>
</feature>
<feature type="binding site" evidence="14">
    <location>
        <position position="44"/>
    </location>
    <ligand>
        <name>Mg(2+)</name>
        <dbReference type="ChEBI" id="CHEBI:18420"/>
        <label>2</label>
    </ligand>
</feature>
<proteinExistence type="inferred from homology"/>
<accession>A0A4Q7YNS0</accession>
<dbReference type="Proteomes" id="UP000292423">
    <property type="component" value="Unassembled WGS sequence"/>
</dbReference>
<feature type="compositionally biased region" description="Low complexity" evidence="16">
    <location>
        <begin position="1"/>
        <end position="19"/>
    </location>
</feature>
<dbReference type="AlphaFoldDB" id="A0A4Q7YNS0"/>
<dbReference type="InterPro" id="IPR011642">
    <property type="entry name" value="Gate_dom"/>
</dbReference>
<feature type="transmembrane region" description="Helical" evidence="15">
    <location>
        <begin position="301"/>
        <end position="321"/>
    </location>
</feature>
<feature type="domain" description="FeoB-type G" evidence="17">
    <location>
        <begin position="22"/>
        <end position="188"/>
    </location>
</feature>
<name>A0A4Q7YNS0_9GAMM</name>
<keyword evidence="7 15" id="KW-1133">Transmembrane helix</keyword>
<comment type="caution">
    <text evidence="18">The sequence shown here is derived from an EMBL/GenBank/DDBJ whole genome shotgun (WGS) entry which is preliminary data.</text>
</comment>
<evidence type="ECO:0000256" key="7">
    <source>
        <dbReference type="ARBA" id="ARBA00022989"/>
    </source>
</evidence>
<dbReference type="InterPro" id="IPR011640">
    <property type="entry name" value="Fe2_transport_prot_B_C"/>
</dbReference>
<dbReference type="GO" id="GO:0005886">
    <property type="term" value="C:plasma membrane"/>
    <property type="evidence" value="ECO:0007669"/>
    <property type="project" value="UniProtKB-SubCell"/>
</dbReference>
<feature type="binding site" evidence="14">
    <location>
        <position position="40"/>
    </location>
    <ligand>
        <name>Mg(2+)</name>
        <dbReference type="ChEBI" id="CHEBI:18420"/>
        <label>2</label>
    </ligand>
</feature>
<feature type="region of interest" description="Disordered" evidence="16">
    <location>
        <begin position="1"/>
        <end position="22"/>
    </location>
</feature>
<comment type="similarity">
    <text evidence="15">Belongs to the TRAFAC class TrmE-Era-EngA-EngB-Septin-like GTPase superfamily. FeoB GTPase (TC 9.A.8) family.</text>
</comment>
<feature type="transmembrane region" description="Helical" evidence="15">
    <location>
        <begin position="375"/>
        <end position="402"/>
    </location>
</feature>
<keyword evidence="14" id="KW-0479">Metal-binding</keyword>
<dbReference type="GO" id="GO:0005525">
    <property type="term" value="F:GTP binding"/>
    <property type="evidence" value="ECO:0007669"/>
    <property type="project" value="UniProtKB-KW"/>
</dbReference>
<organism evidence="18 19">
    <name type="scientific">Fluviicoccus keumensis</name>
    <dbReference type="NCBI Taxonomy" id="1435465"/>
    <lineage>
        <taxon>Bacteria</taxon>
        <taxon>Pseudomonadati</taxon>
        <taxon>Pseudomonadota</taxon>
        <taxon>Gammaproteobacteria</taxon>
        <taxon>Moraxellales</taxon>
        <taxon>Moraxellaceae</taxon>
        <taxon>Fluviicoccus</taxon>
    </lineage>
</organism>
<evidence type="ECO:0000256" key="5">
    <source>
        <dbReference type="ARBA" id="ARBA00022692"/>
    </source>
</evidence>
<dbReference type="GO" id="GO:0046872">
    <property type="term" value="F:metal ion binding"/>
    <property type="evidence" value="ECO:0007669"/>
    <property type="project" value="UniProtKB-KW"/>
</dbReference>
<keyword evidence="4 15" id="KW-0410">Iron transport</keyword>
<feature type="binding site" evidence="13">
    <location>
        <begin position="54"/>
        <end position="58"/>
    </location>
    <ligand>
        <name>GTP</name>
        <dbReference type="ChEBI" id="CHEBI:37565"/>
        <label>1</label>
    </ligand>
</feature>
<dbReference type="InterPro" id="IPR027417">
    <property type="entry name" value="P-loop_NTPase"/>
</dbReference>
<gene>
    <name evidence="18" type="ORF">EV700_2269</name>
</gene>
<sequence length="617" mass="67255">MSSCAAKMPPASPSSSPEPGTRRRVAIIGMPNTGKSTFFNRLTGASARIGNWPGVTVDLLSARLIVGDSVVEVVDLPGIYDMRGFSDDEAVVREFLTRNPVDLVALVVNAVQIERQLHIALQIKALGLPAVLFVNMKDEADQMGIRIQTEVLSQKLGMPVAAISAKLGQGMNQVIPTFQQALAKSAPVQVPDSAFAALPEDSALRLQTASLAQAAVDVPALASDKLSNRLDHWLLHPWLGLPLFFGILFLLFEAVYLLGAPLQDGVDFAQGWLKADVLTPLLSWAPPLLSGFLLDGLWDGLATVATFVPIIIIFFLFMAVVEDTGYFSRAAYLMDAFMARMGLDGRSFVMILMGFGCNVPALMGTRVMRSRKLRLLTMLIIPFSLCSARLQVFLFLTTILFTGKQAPLVLFSLYFLSVFTAVVTAFIFKSQFKDREPFVLELPPYRLPTVRMLWLRAWQEARHFLNRATKFITLGVALVWAMTHLPPGVPVAGAHSLAGMVGAFFEPILSPIGIDGQMAIALIFGFVAKEIVVGSLAVIYGLEGDALSHQIAQSMDWVQCYSFMIFTLVYTPCLSTVATLLAESKSKAYTAFAVAWPLGLAWVASFVFYQGARALGF</sequence>
<keyword evidence="2 15" id="KW-0813">Transport</keyword>
<dbReference type="PANTHER" id="PTHR43185">
    <property type="entry name" value="FERROUS IRON TRANSPORT PROTEIN B"/>
    <property type="match status" value="1"/>
</dbReference>
<evidence type="ECO:0000256" key="16">
    <source>
        <dbReference type="SAM" id="MobiDB-lite"/>
    </source>
</evidence>
<feature type="transmembrane region" description="Helical" evidence="15">
    <location>
        <begin position="489"/>
        <end position="509"/>
    </location>
</feature>
<dbReference type="InterPro" id="IPR030389">
    <property type="entry name" value="G_FEOB_dom"/>
</dbReference>
<evidence type="ECO:0000256" key="6">
    <source>
        <dbReference type="ARBA" id="ARBA00022741"/>
    </source>
</evidence>
<dbReference type="EMBL" id="SHKX01000013">
    <property type="protein sequence ID" value="RZU38339.1"/>
    <property type="molecule type" value="Genomic_DNA"/>
</dbReference>
<dbReference type="Pfam" id="PF02421">
    <property type="entry name" value="FeoB_N"/>
    <property type="match status" value="1"/>
</dbReference>
<dbReference type="PANTHER" id="PTHR43185:SF1">
    <property type="entry name" value="FE(2+) TRANSPORTER FEOB"/>
    <property type="match status" value="1"/>
</dbReference>
<evidence type="ECO:0000256" key="2">
    <source>
        <dbReference type="ARBA" id="ARBA00022448"/>
    </source>
</evidence>
<dbReference type="RefSeq" id="WP_207224653.1">
    <property type="nucleotide sequence ID" value="NZ_SHKX01000013.1"/>
</dbReference>
<feature type="binding site" evidence="13">
    <location>
        <begin position="135"/>
        <end position="138"/>
    </location>
    <ligand>
        <name>GTP</name>
        <dbReference type="ChEBI" id="CHEBI:37565"/>
        <label>1</label>
    </ligand>
</feature>
<dbReference type="InterPro" id="IPR003373">
    <property type="entry name" value="Fe2_transport_prot-B"/>
</dbReference>
<dbReference type="InterPro" id="IPR005225">
    <property type="entry name" value="Small_GTP-bd"/>
</dbReference>
<evidence type="ECO:0000256" key="8">
    <source>
        <dbReference type="ARBA" id="ARBA00023004"/>
    </source>
</evidence>
<evidence type="ECO:0000256" key="4">
    <source>
        <dbReference type="ARBA" id="ARBA00022496"/>
    </source>
</evidence>
<keyword evidence="10 13" id="KW-0342">GTP-binding</keyword>
<evidence type="ECO:0000256" key="14">
    <source>
        <dbReference type="PIRSR" id="PIRSR603373-2"/>
    </source>
</evidence>
<protein>
    <recommendedName>
        <fullName evidence="12 15">Ferrous iron transport protein B</fullName>
    </recommendedName>
</protein>
<reference evidence="18 19" key="1">
    <citation type="submission" date="2019-02" db="EMBL/GenBank/DDBJ databases">
        <title>Genomic Encyclopedia of Type Strains, Phase IV (KMG-IV): sequencing the most valuable type-strain genomes for metagenomic binning, comparative biology and taxonomic classification.</title>
        <authorList>
            <person name="Goeker M."/>
        </authorList>
    </citation>
    <scope>NUCLEOTIDE SEQUENCE [LARGE SCALE GENOMIC DNA]</scope>
    <source>
        <strain evidence="18 19">DSM 105135</strain>
    </source>
</reference>
<comment type="function">
    <text evidence="15">Probable transporter of a GTP-driven Fe(2+) uptake system.</text>
</comment>
<keyword evidence="3" id="KW-1003">Cell membrane</keyword>
<dbReference type="NCBIfam" id="TIGR00437">
    <property type="entry name" value="feoB"/>
    <property type="match status" value="1"/>
</dbReference>
<dbReference type="InterPro" id="IPR050860">
    <property type="entry name" value="FeoB_GTPase"/>
</dbReference>
<dbReference type="PROSITE" id="PS51711">
    <property type="entry name" value="G_FEOB"/>
    <property type="match status" value="1"/>
</dbReference>
<evidence type="ECO:0000256" key="11">
    <source>
        <dbReference type="ARBA" id="ARBA00023136"/>
    </source>
</evidence>
<dbReference type="CDD" id="cd01879">
    <property type="entry name" value="FeoB"/>
    <property type="match status" value="1"/>
</dbReference>
<feature type="transmembrane region" description="Helical" evidence="15">
    <location>
        <begin position="589"/>
        <end position="609"/>
    </location>
</feature>
<evidence type="ECO:0000259" key="17">
    <source>
        <dbReference type="PROSITE" id="PS51711"/>
    </source>
</evidence>
<dbReference type="InterPro" id="IPR006073">
    <property type="entry name" value="GTP-bd"/>
</dbReference>
<dbReference type="SUPFAM" id="SSF52540">
    <property type="entry name" value="P-loop containing nucleoside triphosphate hydrolases"/>
    <property type="match status" value="1"/>
</dbReference>
<evidence type="ECO:0000256" key="10">
    <source>
        <dbReference type="ARBA" id="ARBA00023134"/>
    </source>
</evidence>
<dbReference type="Pfam" id="PF07670">
    <property type="entry name" value="Gate"/>
    <property type="match status" value="2"/>
</dbReference>
<feature type="binding site" evidence="14">
    <location>
        <position position="43"/>
    </location>
    <ligand>
        <name>Mg(2+)</name>
        <dbReference type="ChEBI" id="CHEBI:18420"/>
        <label>2</label>
    </ligand>
</feature>
<feature type="transmembrane region" description="Helical" evidence="15">
    <location>
        <begin position="233"/>
        <end position="257"/>
    </location>
</feature>
<dbReference type="Gene3D" id="3.40.50.300">
    <property type="entry name" value="P-loop containing nucleotide triphosphate hydrolases"/>
    <property type="match status" value="1"/>
</dbReference>
<dbReference type="NCBIfam" id="TIGR00231">
    <property type="entry name" value="small_GTP"/>
    <property type="match status" value="1"/>
</dbReference>
<evidence type="ECO:0000256" key="13">
    <source>
        <dbReference type="PIRSR" id="PIRSR603373-1"/>
    </source>
</evidence>
<dbReference type="Pfam" id="PF07664">
    <property type="entry name" value="FeoB_C"/>
    <property type="match status" value="1"/>
</dbReference>
<comment type="subcellular location">
    <subcellularLocation>
        <location evidence="15">Cell inner membrane</location>
        <topology evidence="15">Multi-pass membrane protein</topology>
    </subcellularLocation>
    <subcellularLocation>
        <location evidence="1">Cell membrane</location>
        <topology evidence="1">Multi-pass membrane protein</topology>
    </subcellularLocation>
</comment>
<keyword evidence="5 15" id="KW-0812">Transmembrane</keyword>
<dbReference type="GO" id="GO:0015093">
    <property type="term" value="F:ferrous iron transmembrane transporter activity"/>
    <property type="evidence" value="ECO:0007669"/>
    <property type="project" value="UniProtKB-UniRule"/>
</dbReference>
<evidence type="ECO:0000256" key="12">
    <source>
        <dbReference type="NCBIfam" id="TIGR00437"/>
    </source>
</evidence>
<evidence type="ECO:0000313" key="18">
    <source>
        <dbReference type="EMBL" id="RZU38339.1"/>
    </source>
</evidence>
<keyword evidence="8 15" id="KW-0408">Iron</keyword>
<feature type="binding site" evidence="13">
    <location>
        <begin position="75"/>
        <end position="78"/>
    </location>
    <ligand>
        <name>GTP</name>
        <dbReference type="ChEBI" id="CHEBI:37565"/>
        <label>1</label>
    </ligand>
</feature>
<keyword evidence="6 13" id="KW-0547">Nucleotide-binding</keyword>
<evidence type="ECO:0000256" key="1">
    <source>
        <dbReference type="ARBA" id="ARBA00004651"/>
    </source>
</evidence>
<feature type="transmembrane region" description="Helical" evidence="15">
    <location>
        <begin position="561"/>
        <end position="582"/>
    </location>
</feature>
<evidence type="ECO:0000256" key="9">
    <source>
        <dbReference type="ARBA" id="ARBA00023065"/>
    </source>
</evidence>
<keyword evidence="14" id="KW-0460">Magnesium</keyword>
<evidence type="ECO:0000313" key="19">
    <source>
        <dbReference type="Proteomes" id="UP000292423"/>
    </source>
</evidence>